<reference evidence="6 7" key="1">
    <citation type="journal article" date="2007" name="Int. J. Syst. Evol. Microbiol.">
        <title>Oceanobacillus profundus sp. nov., isolated from a deep-sea sediment core.</title>
        <authorList>
            <person name="Kim Y.G."/>
            <person name="Choi D.H."/>
            <person name="Hyun S."/>
            <person name="Cho B.C."/>
        </authorList>
    </citation>
    <scope>NUCLEOTIDE SEQUENCE [LARGE SCALE GENOMIC DNA]</scope>
    <source>
        <strain evidence="6 7">DSM 18246</strain>
    </source>
</reference>
<evidence type="ECO:0000313" key="6">
    <source>
        <dbReference type="EMBL" id="RHW35094.1"/>
    </source>
</evidence>
<dbReference type="Gene3D" id="3.40.190.290">
    <property type="match status" value="1"/>
</dbReference>
<dbReference type="InterPro" id="IPR005119">
    <property type="entry name" value="LysR_subst-bd"/>
</dbReference>
<proteinExistence type="inferred from homology"/>
<comment type="caution">
    <text evidence="6">The sequence shown here is derived from an EMBL/GenBank/DDBJ whole genome shotgun (WGS) entry which is preliminary data.</text>
</comment>
<dbReference type="GO" id="GO:0005829">
    <property type="term" value="C:cytosol"/>
    <property type="evidence" value="ECO:0007669"/>
    <property type="project" value="TreeGrafter"/>
</dbReference>
<dbReference type="GO" id="GO:0003677">
    <property type="term" value="F:DNA binding"/>
    <property type="evidence" value="ECO:0007669"/>
    <property type="project" value="UniProtKB-KW"/>
</dbReference>
<dbReference type="AlphaFoldDB" id="A0A417YMR0"/>
<dbReference type="PRINTS" id="PR00039">
    <property type="entry name" value="HTHLYSR"/>
</dbReference>
<dbReference type="InterPro" id="IPR000847">
    <property type="entry name" value="LysR_HTH_N"/>
</dbReference>
<evidence type="ECO:0000256" key="3">
    <source>
        <dbReference type="ARBA" id="ARBA00023125"/>
    </source>
</evidence>
<accession>A0A417YMR0</accession>
<evidence type="ECO:0000256" key="2">
    <source>
        <dbReference type="ARBA" id="ARBA00023015"/>
    </source>
</evidence>
<dbReference type="SUPFAM" id="SSF53850">
    <property type="entry name" value="Periplasmic binding protein-like II"/>
    <property type="match status" value="1"/>
</dbReference>
<gene>
    <name evidence="6" type="ORF">D1B32_00280</name>
</gene>
<dbReference type="InterPro" id="IPR036390">
    <property type="entry name" value="WH_DNA-bd_sf"/>
</dbReference>
<keyword evidence="2" id="KW-0805">Transcription regulation</keyword>
<keyword evidence="4" id="KW-0804">Transcription</keyword>
<keyword evidence="3" id="KW-0238">DNA-binding</keyword>
<dbReference type="SUPFAM" id="SSF46785">
    <property type="entry name" value="Winged helix' DNA-binding domain"/>
    <property type="match status" value="1"/>
</dbReference>
<dbReference type="EMBL" id="QWEH01000001">
    <property type="protein sequence ID" value="RHW35094.1"/>
    <property type="molecule type" value="Genomic_DNA"/>
</dbReference>
<organism evidence="6 7">
    <name type="scientific">Oceanobacillus profundus</name>
    <dbReference type="NCBI Taxonomy" id="372463"/>
    <lineage>
        <taxon>Bacteria</taxon>
        <taxon>Bacillati</taxon>
        <taxon>Bacillota</taxon>
        <taxon>Bacilli</taxon>
        <taxon>Bacillales</taxon>
        <taxon>Bacillaceae</taxon>
        <taxon>Oceanobacillus</taxon>
    </lineage>
</organism>
<dbReference type="PANTHER" id="PTHR30419">
    <property type="entry name" value="HTH-TYPE TRANSCRIPTIONAL REGULATOR YBHD"/>
    <property type="match status" value="1"/>
</dbReference>
<dbReference type="PROSITE" id="PS50931">
    <property type="entry name" value="HTH_LYSR"/>
    <property type="match status" value="1"/>
</dbReference>
<name>A0A417YMR0_9BACI</name>
<protein>
    <submittedName>
        <fullName evidence="6">LysR family transcriptional regulator</fullName>
    </submittedName>
</protein>
<evidence type="ECO:0000313" key="7">
    <source>
        <dbReference type="Proteomes" id="UP000285456"/>
    </source>
</evidence>
<dbReference type="OrthoDB" id="9778774at2"/>
<evidence type="ECO:0000259" key="5">
    <source>
        <dbReference type="PROSITE" id="PS50931"/>
    </source>
</evidence>
<dbReference type="RefSeq" id="WP_118888293.1">
    <property type="nucleotide sequence ID" value="NZ_PHUT01000001.1"/>
</dbReference>
<comment type="similarity">
    <text evidence="1">Belongs to the LysR transcriptional regulatory family.</text>
</comment>
<dbReference type="Pfam" id="PF00126">
    <property type="entry name" value="HTH_1"/>
    <property type="match status" value="1"/>
</dbReference>
<sequence length="308" mass="35308">MIFKNFEYFLAIVEEGGLSKAAKRLYITQPSLSKYLKRLEMNLGVELFDHSSSPLKLTHIGERYYTYVMQYISLDIQLQKEFSEIQNNERGKIRLGLALWRGSCLLPDILPSFTSKYPKIEVNITEGKSNFLVSELINEKLDFAIMNLPPEMDYEKLTYETLKQEEILLAGNIDHPLIKQLDNNYGNSNQYPFIDLAQLEDELFIITKPGQNLTTAIMHLFSKQQIYPSNKLETANLTTAINLVSAGMGFTFIPEGGVKGKQLPDNIAVYSLDDPVLFWELAVVYKRNTSITNVSRLFIETLQAYYKK</sequence>
<evidence type="ECO:0000256" key="4">
    <source>
        <dbReference type="ARBA" id="ARBA00023163"/>
    </source>
</evidence>
<dbReference type="InterPro" id="IPR050950">
    <property type="entry name" value="HTH-type_LysR_regulators"/>
</dbReference>
<dbReference type="CDD" id="cd05466">
    <property type="entry name" value="PBP2_LTTR_substrate"/>
    <property type="match status" value="1"/>
</dbReference>
<dbReference type="InterPro" id="IPR036388">
    <property type="entry name" value="WH-like_DNA-bd_sf"/>
</dbReference>
<dbReference type="Gene3D" id="1.10.10.10">
    <property type="entry name" value="Winged helix-like DNA-binding domain superfamily/Winged helix DNA-binding domain"/>
    <property type="match status" value="1"/>
</dbReference>
<feature type="domain" description="HTH lysR-type" evidence="5">
    <location>
        <begin position="1"/>
        <end position="58"/>
    </location>
</feature>
<keyword evidence="7" id="KW-1185">Reference proteome</keyword>
<dbReference type="Proteomes" id="UP000285456">
    <property type="component" value="Unassembled WGS sequence"/>
</dbReference>
<evidence type="ECO:0000256" key="1">
    <source>
        <dbReference type="ARBA" id="ARBA00009437"/>
    </source>
</evidence>
<dbReference type="GO" id="GO:0003700">
    <property type="term" value="F:DNA-binding transcription factor activity"/>
    <property type="evidence" value="ECO:0007669"/>
    <property type="project" value="InterPro"/>
</dbReference>
<dbReference type="Pfam" id="PF03466">
    <property type="entry name" value="LysR_substrate"/>
    <property type="match status" value="1"/>
</dbReference>
<dbReference type="PANTHER" id="PTHR30419:SF28">
    <property type="entry name" value="HTH-TYPE TRANSCRIPTIONAL REGULATOR BSDA"/>
    <property type="match status" value="1"/>
</dbReference>